<dbReference type="GO" id="GO:0008199">
    <property type="term" value="F:ferric iron binding"/>
    <property type="evidence" value="ECO:0007669"/>
    <property type="project" value="InterPro"/>
</dbReference>
<dbReference type="AlphaFoldDB" id="A0A345Y4W8"/>
<dbReference type="KEGG" id="ccah:DWG20_05710"/>
<dbReference type="GO" id="GO:0016702">
    <property type="term" value="F:oxidoreductase activity, acting on single donors with incorporation of molecular oxygen, incorporation of two atoms of oxygen"/>
    <property type="evidence" value="ECO:0007669"/>
    <property type="project" value="InterPro"/>
</dbReference>
<dbReference type="RefSeq" id="WP_115432905.1">
    <property type="nucleotide sequence ID" value="NZ_CP031337.1"/>
</dbReference>
<dbReference type="OrthoDB" id="9805815at2"/>
<dbReference type="InterPro" id="IPR015889">
    <property type="entry name" value="Intradiol_dOase_core"/>
</dbReference>
<dbReference type="PROSITE" id="PS51257">
    <property type="entry name" value="PROKAR_LIPOPROTEIN"/>
    <property type="match status" value="1"/>
</dbReference>
<evidence type="ECO:0000313" key="2">
    <source>
        <dbReference type="EMBL" id="AXK38970.1"/>
    </source>
</evidence>
<dbReference type="Gene3D" id="2.60.130.10">
    <property type="entry name" value="Aromatic compound dioxygenase"/>
    <property type="match status" value="1"/>
</dbReference>
<dbReference type="PROSITE" id="PS51318">
    <property type="entry name" value="TAT"/>
    <property type="match status" value="1"/>
</dbReference>
<protein>
    <submittedName>
        <fullName evidence="2">Twin-arginine translocation pathway signal protein</fullName>
    </submittedName>
</protein>
<dbReference type="PANTHER" id="PTHR34315:SF1">
    <property type="entry name" value="INTRADIOL RING-CLEAVAGE DIOXYGENASES DOMAIN-CONTAINING PROTEIN-RELATED"/>
    <property type="match status" value="1"/>
</dbReference>
<evidence type="ECO:0000259" key="1">
    <source>
        <dbReference type="Pfam" id="PF00775"/>
    </source>
</evidence>
<reference evidence="2 3" key="1">
    <citation type="submission" date="2018-07" db="EMBL/GenBank/DDBJ databases">
        <title>Crenobacter cavernae sp. nov., isolated from a karst cave.</title>
        <authorList>
            <person name="Zhu H."/>
        </authorList>
    </citation>
    <scope>NUCLEOTIDE SEQUENCE [LARGE SCALE GENOMIC DNA]</scope>
    <source>
        <strain evidence="2 3">K1W11S-77</strain>
    </source>
</reference>
<feature type="domain" description="Intradiol ring-cleavage dioxygenases" evidence="1">
    <location>
        <begin position="62"/>
        <end position="185"/>
    </location>
</feature>
<dbReference type="Proteomes" id="UP000254537">
    <property type="component" value="Chromosome"/>
</dbReference>
<dbReference type="CDD" id="cd03457">
    <property type="entry name" value="intradiol_dioxygenase_like"/>
    <property type="match status" value="1"/>
</dbReference>
<dbReference type="Pfam" id="PF00775">
    <property type="entry name" value="Dioxygenase_C"/>
    <property type="match status" value="1"/>
</dbReference>
<dbReference type="SUPFAM" id="SSF49482">
    <property type="entry name" value="Aromatic compound dioxygenase"/>
    <property type="match status" value="1"/>
</dbReference>
<organism evidence="2 3">
    <name type="scientific">Crenobacter cavernae</name>
    <dbReference type="NCBI Taxonomy" id="2290923"/>
    <lineage>
        <taxon>Bacteria</taxon>
        <taxon>Pseudomonadati</taxon>
        <taxon>Pseudomonadota</taxon>
        <taxon>Betaproteobacteria</taxon>
        <taxon>Neisseriales</taxon>
        <taxon>Neisseriaceae</taxon>
        <taxon>Crenobacter</taxon>
    </lineage>
</organism>
<evidence type="ECO:0000313" key="3">
    <source>
        <dbReference type="Proteomes" id="UP000254537"/>
    </source>
</evidence>
<accession>A0A345Y4W8</accession>
<gene>
    <name evidence="2" type="ORF">DWG20_05710</name>
</gene>
<sequence length="252" mass="27407">MKRLPVGRTRPGSGLSRRQMLNLTGSALVLTLTGCRPERAGADKTAAAPALPSCVARPQQTEGPYFADERLERSDLRSDPADGSVREGVLLNLAFRVSTVGDTACIPLAGAMVDVWQCDALGVYSDVKDFGGQFDTRGKKFLRGYQLTDDDGVARFITVYPGWYPGRTVHIHFKIRSAQAARPAYEFTSQLYFDDAVTDRVHASAPYAGKGRRTVRNDGDGIFRGGGERLMLELVKDGQGYAGVFDIGLRIA</sequence>
<dbReference type="InterPro" id="IPR006311">
    <property type="entry name" value="TAT_signal"/>
</dbReference>
<proteinExistence type="predicted"/>
<dbReference type="EMBL" id="CP031337">
    <property type="protein sequence ID" value="AXK38970.1"/>
    <property type="molecule type" value="Genomic_DNA"/>
</dbReference>
<dbReference type="PANTHER" id="PTHR34315">
    <property type="match status" value="1"/>
</dbReference>
<name>A0A345Y4W8_9NEIS</name>
<dbReference type="InterPro" id="IPR000627">
    <property type="entry name" value="Intradiol_dOase_C"/>
</dbReference>